<dbReference type="InterPro" id="IPR013078">
    <property type="entry name" value="His_Pase_superF_clade-1"/>
</dbReference>
<dbReference type="AlphaFoldDB" id="A0A317CQL8"/>
<gene>
    <name evidence="2" type="ORF">DKW60_02290</name>
</gene>
<dbReference type="PANTHER" id="PTHR47623">
    <property type="entry name" value="OS09G0287300 PROTEIN"/>
    <property type="match status" value="1"/>
</dbReference>
<dbReference type="Gene3D" id="3.40.50.1240">
    <property type="entry name" value="Phosphoglycerate mutase-like"/>
    <property type="match status" value="1"/>
</dbReference>
<dbReference type="Pfam" id="PF00300">
    <property type="entry name" value="His_Phos_1"/>
    <property type="match status" value="1"/>
</dbReference>
<reference evidence="2 3" key="1">
    <citation type="submission" date="2018-05" db="EMBL/GenBank/DDBJ databases">
        <title>Leucothrix arctica sp. nov., isolated from Arctic seawater.</title>
        <authorList>
            <person name="Choi A."/>
            <person name="Baek K."/>
        </authorList>
    </citation>
    <scope>NUCLEOTIDE SEQUENCE [LARGE SCALE GENOMIC DNA]</scope>
    <source>
        <strain evidence="2 3">JCM 18388</strain>
    </source>
</reference>
<dbReference type="Proteomes" id="UP000245539">
    <property type="component" value="Unassembled WGS sequence"/>
</dbReference>
<keyword evidence="3" id="KW-1185">Reference proteome</keyword>
<name>A0A317CQL8_9GAMM</name>
<dbReference type="OrthoDB" id="9810154at2"/>
<comment type="caution">
    <text evidence="2">The sequence shown here is derived from an EMBL/GenBank/DDBJ whole genome shotgun (WGS) entry which is preliminary data.</text>
</comment>
<evidence type="ECO:0000313" key="2">
    <source>
        <dbReference type="EMBL" id="PWR00402.1"/>
    </source>
</evidence>
<sequence>MSTNKSNFKLLYLLRHAKSSWADHSMSDFERPLNKRGIQQASQIAAILASKEPRPQVIISSPANRAFSTAKTMAVALGSDKSKIGSDKRIYEANIQTLMYLIQELDDDLESVMLVGHNPGFSHLVNTLSRQKVAPLPTCSLIQLRLDINQWSELEAECAELLSADAPKREDQ</sequence>
<dbReference type="PANTHER" id="PTHR47623:SF1">
    <property type="entry name" value="OS09G0287300 PROTEIN"/>
    <property type="match status" value="1"/>
</dbReference>
<dbReference type="SUPFAM" id="SSF53254">
    <property type="entry name" value="Phosphoglycerate mutase-like"/>
    <property type="match status" value="1"/>
</dbReference>
<dbReference type="InterPro" id="IPR029033">
    <property type="entry name" value="His_PPase_superfam"/>
</dbReference>
<dbReference type="CDD" id="cd07067">
    <property type="entry name" value="HP_PGM_like"/>
    <property type="match status" value="1"/>
</dbReference>
<dbReference type="EMBL" id="QGKM01000004">
    <property type="protein sequence ID" value="PWR00402.1"/>
    <property type="molecule type" value="Genomic_DNA"/>
</dbReference>
<evidence type="ECO:0000313" key="3">
    <source>
        <dbReference type="Proteomes" id="UP000245539"/>
    </source>
</evidence>
<protein>
    <recommendedName>
        <fullName evidence="4">Phosphohistidine phosphatase</fullName>
    </recommendedName>
</protein>
<proteinExistence type="predicted"/>
<evidence type="ECO:0000256" key="1">
    <source>
        <dbReference type="PIRSR" id="PIRSR613078-2"/>
    </source>
</evidence>
<organism evidence="2 3">
    <name type="scientific">Leucothrix pacifica</name>
    <dbReference type="NCBI Taxonomy" id="1247513"/>
    <lineage>
        <taxon>Bacteria</taxon>
        <taxon>Pseudomonadati</taxon>
        <taxon>Pseudomonadota</taxon>
        <taxon>Gammaproteobacteria</taxon>
        <taxon>Thiotrichales</taxon>
        <taxon>Thiotrichaceae</taxon>
        <taxon>Leucothrix</taxon>
    </lineage>
</organism>
<evidence type="ECO:0008006" key="4">
    <source>
        <dbReference type="Google" id="ProtNLM"/>
    </source>
</evidence>
<dbReference type="RefSeq" id="WP_109836047.1">
    <property type="nucleotide sequence ID" value="NZ_QGKM01000004.1"/>
</dbReference>
<feature type="binding site" evidence="1">
    <location>
        <position position="65"/>
    </location>
    <ligand>
        <name>substrate</name>
    </ligand>
</feature>
<accession>A0A317CQL8</accession>